<dbReference type="Gene3D" id="3.30.40.10">
    <property type="entry name" value="Zinc/RING finger domain, C3HC4 (zinc finger)"/>
    <property type="match status" value="1"/>
</dbReference>
<feature type="compositionally biased region" description="Polar residues" evidence="6">
    <location>
        <begin position="572"/>
        <end position="581"/>
    </location>
</feature>
<feature type="compositionally biased region" description="Polar residues" evidence="6">
    <location>
        <begin position="2333"/>
        <end position="2349"/>
    </location>
</feature>
<feature type="region of interest" description="Disordered" evidence="6">
    <location>
        <begin position="269"/>
        <end position="316"/>
    </location>
</feature>
<feature type="compositionally biased region" description="Basic and acidic residues" evidence="6">
    <location>
        <begin position="450"/>
        <end position="465"/>
    </location>
</feature>
<dbReference type="Pfam" id="PF03564">
    <property type="entry name" value="DUF1759"/>
    <property type="match status" value="1"/>
</dbReference>
<sequence length="2349" mass="264829">MSSQSNVRQTRSQTRAQQANANLHPGDNGNAPSNSSEDSFIPSMIDKDGGELRDCAGCDRPNNSERYMVQCRNCNHWYHFTCADVDTATVRSSSFVCVVCMPGGASEVREAAPSQLSGISSTSSARRAKVDRELLRLEEEQRLLEELNRERVEKERALNERELLERLERGKQFIARKHELLSRKDDEEGRSVRSMRSSRSSAKRTEDWVRQTRTTEISGGVVGEQTPASISANTNHLVGDALPIEPQGVHSSSTPIKTAVSAVVPCDDDRAGTGSEAKSVPQTVESVTIGEESEDSLDVAAGGDTGDEKRGTRPASLPYVNLQPYADLLKVEEVDPNSELVSNAGAVPKINRFGAHCYKRWSVETGELRKQNALQLQRQTEAEQRVIQDLMDKHQFDIDSRRKREVQLVNRIKNLQLQYSEELKLLREAEDSLRSQLEHRKRSQTSLETQIKDREKSFAEEKERMRTSEADLRNLLDQRNRECEALRLQVAELESEVQCLRETQQQMQWQMDESRRRENEAVRLRKEAEKEYWSLHDEVQQVINRNEDQSVGESSSPPLPPPPISWFDPVNGPNTGSSLDTSLLPPPPPMLLDNALSNDRPEIPPQSGRLDSGRIDMPAPFPPTSNVFPAVSRTHSQTSFQGLVPAYTGGYLGPSPQQLAARQVVTKELPIFSGDPIDWPLFISSYQHSTEACGYTNSENLLRLQRSLRGSAKESVSSFLLHPSTVPQVVSTLQQLYGRPEQIVNNMIAKVRATPPPKPDRLETLVSFGLVVQNLCGHLKAVGLQRHLANPILLQELVDKLPATVKFSWALYQEQVPIVDLNIFSDYMAKISSAASGVTQLANIPQKTSKDERSRQKERTFVNAHVSTDQPKSNRREETEKSVMNVGKQKEKEASKSSRTCSMCNVDSHQIETCTSFKGLDLDGRWKAVKLNKLCARCLTSHARWPCRGEVCGINNCPKRHHRLLHFEPPPATKSNAVVTVHRQLSSSTLFRILPVTLFGKKGQVDTHAFLDDGSSVTLVERSIAEALGASGAEETLRIEWTGGINKTITGAEVVTMEISGTGGYKRYKLSEVYTVDNLGLPQQTMDYAELSEQFAHIRKLPVKSLNCAVPGILIGQSNCHLLATLKLREGKLTEPIAAKTRIGWTVCGSLRKTRIHKQLHISESTGVDLHEYVRQFFDIESLGVAVVPTVKTEEEERANKILEETTRRLDGGKYETGLLWKHDYVEFPDSRPMAERRFKCLEKRLARNAVLYDSFRQQISDFKEKGYIHEATKEEVEGFDQRRTWFLPIGVVVNHKKGKVRAIWDAAAKVDGVSLNSMLLKGPDLLTPLLSVMFPYREREVAISADIKEMFLQIMIREQDRSALLFPYRDSPEQPMKTMVSDVAIFGAACSPAQSQYVKNKNASEQEAEFPKGAAAVKKRHYVDDYVDSFDRAEEALEVAKEVIEVHKRAGFHIRNWMSSDRKVVENLEEPNQNPSKTMLPDKEKEFERVLGMAWNQEDDVLLFSLQLCENVSFLLDNDKIPTKREMLRLVMSIYDPLGLIASFVIHGKVIIQEVWRTDASWDSQIPADIAIRWKEWIATLKKMDKLRLPRCYFPGYDPESFKSLELHVFVDASEQAFAAVAYFRITDRGQIRVALVSSKTKVAPLRGLSIPRLELMAALLGARLRRTVEDNHSLKIKQTFFWSDSSTVCSWIKSDTRRYRQFVAFRVNEILALSSVDEWRWISTKVNVADEATKWGKGPACSINSRWFHGPEFLYSSEADCSAVPEEGLDESYRELREAYVCSHLVRIPIVDTARFSRFERMLRAVAYVHCFVDSLRAVKYGRHGNTVGVSSEEIQKAERTLWQIAQSDAFPDEVAVLKQNLERNGSNQKQIGASSSVLKQSPFADKYGVLRVGSRAAASQILAYDTKFPIILPRNHRITALLLDFYHRKYGHANDETVVNEVRQKFHVPRLRVEVRLTRKRCMWCCVYKSVPVAPKMGPLPAIRLQPCVRPFTYVGVDIFGPYLVKVGRSVAKRWVCLFTCLSIRAIHLEVVSSLSTDSCKKAFRRFIARRGAPQEVYSDNGTNFVGANRDLQEEVSRIHIELGSTFTNARTQWRFNPPAAPHMGGCWEIMVRAVKTALGCVPTVRKLDDESFATVLAEAESIVNSRPLTFIPLETADHESLTPNHFLLLSSNGVREPEKFPTDAGVALRSSWNMVKHTLDNFWRRWVVEYLPTIIRRTKWFRDVEPIKVGDLVFVVDENVRNRWIRGRVVQTILGKDGVPRRAEVMTSGGVLKRPVTKLAVLDVIRSGDAGPEVTATRGGGCSPQQPLVLGSSIVSHKERDREPLSVEHGSSNYGEPSNPMTSKI</sequence>
<feature type="region of interest" description="Disordered" evidence="6">
    <location>
        <begin position="2319"/>
        <end position="2349"/>
    </location>
</feature>
<dbReference type="GeneID" id="134291665"/>
<feature type="domain" description="Integrase catalytic" evidence="8">
    <location>
        <begin position="1986"/>
        <end position="2175"/>
    </location>
</feature>
<feature type="coiled-coil region" evidence="5">
    <location>
        <begin position="373"/>
        <end position="432"/>
    </location>
</feature>
<protein>
    <recommendedName>
        <fullName evidence="11">PHD-type domain-containing protein</fullName>
    </recommendedName>
</protein>
<evidence type="ECO:0000259" key="7">
    <source>
        <dbReference type="PROSITE" id="PS50016"/>
    </source>
</evidence>
<dbReference type="CDD" id="cd15489">
    <property type="entry name" value="PHD_SF"/>
    <property type="match status" value="1"/>
</dbReference>
<dbReference type="PANTHER" id="PTHR47331:SF1">
    <property type="entry name" value="GAG-LIKE PROTEIN"/>
    <property type="match status" value="1"/>
</dbReference>
<evidence type="ECO:0000256" key="5">
    <source>
        <dbReference type="SAM" id="Coils"/>
    </source>
</evidence>
<dbReference type="InterPro" id="IPR019787">
    <property type="entry name" value="Znf_PHD-finger"/>
</dbReference>
<feature type="region of interest" description="Disordered" evidence="6">
    <location>
        <begin position="547"/>
        <end position="587"/>
    </location>
</feature>
<dbReference type="Gene3D" id="3.30.420.10">
    <property type="entry name" value="Ribonuclease H-like superfamily/Ribonuclease H"/>
    <property type="match status" value="1"/>
</dbReference>
<dbReference type="PROSITE" id="PS50994">
    <property type="entry name" value="INTEGRASE"/>
    <property type="match status" value="1"/>
</dbReference>
<feature type="region of interest" description="Disordered" evidence="6">
    <location>
        <begin position="1"/>
        <end position="44"/>
    </location>
</feature>
<evidence type="ECO:0000259" key="8">
    <source>
        <dbReference type="PROSITE" id="PS50994"/>
    </source>
</evidence>
<dbReference type="Pfam" id="PF18701">
    <property type="entry name" value="DUF5641"/>
    <property type="match status" value="1"/>
</dbReference>
<keyword evidence="1" id="KW-0479">Metal-binding</keyword>
<evidence type="ECO:0000313" key="9">
    <source>
        <dbReference type="EnsemblMetazoa" id="AALFPA23_024726.P36854"/>
    </source>
</evidence>
<evidence type="ECO:0000256" key="6">
    <source>
        <dbReference type="SAM" id="MobiDB-lite"/>
    </source>
</evidence>
<dbReference type="InterPro" id="IPR011011">
    <property type="entry name" value="Znf_FYVE_PHD"/>
</dbReference>
<dbReference type="InterPro" id="IPR043502">
    <property type="entry name" value="DNA/RNA_pol_sf"/>
</dbReference>
<dbReference type="SUPFAM" id="SSF56672">
    <property type="entry name" value="DNA/RNA polymerases"/>
    <property type="match status" value="1"/>
</dbReference>
<dbReference type="SMART" id="SM00249">
    <property type="entry name" value="PHD"/>
    <property type="match status" value="1"/>
</dbReference>
<dbReference type="SUPFAM" id="SSF53098">
    <property type="entry name" value="Ribonuclease H-like"/>
    <property type="match status" value="1"/>
</dbReference>
<reference evidence="9" key="2">
    <citation type="submission" date="2025-05" db="UniProtKB">
        <authorList>
            <consortium name="EnsemblMetazoa"/>
        </authorList>
    </citation>
    <scope>IDENTIFICATION</scope>
    <source>
        <strain evidence="9">Foshan</strain>
    </source>
</reference>
<dbReference type="InterPro" id="IPR008042">
    <property type="entry name" value="Retrotrans_Pao"/>
</dbReference>
<dbReference type="InterPro" id="IPR040676">
    <property type="entry name" value="DUF5641"/>
</dbReference>
<evidence type="ECO:0000313" key="10">
    <source>
        <dbReference type="Proteomes" id="UP000069940"/>
    </source>
</evidence>
<dbReference type="InterPro" id="IPR019786">
    <property type="entry name" value="Zinc_finger_PHD-type_CS"/>
</dbReference>
<feature type="region of interest" description="Disordered" evidence="6">
    <location>
        <begin position="184"/>
        <end position="210"/>
    </location>
</feature>
<keyword evidence="5" id="KW-0175">Coiled coil</keyword>
<feature type="compositionally biased region" description="Basic and acidic residues" evidence="6">
    <location>
        <begin position="848"/>
        <end position="860"/>
    </location>
</feature>
<dbReference type="InterPro" id="IPR001965">
    <property type="entry name" value="Znf_PHD"/>
</dbReference>
<feature type="compositionally biased region" description="Low complexity" evidence="6">
    <location>
        <begin position="8"/>
        <end position="22"/>
    </location>
</feature>
<dbReference type="EnsemblMetazoa" id="AALFPA23_024726.R36854">
    <property type="protein sequence ID" value="AALFPA23_024726.P36854"/>
    <property type="gene ID" value="AALFPA23_024726"/>
</dbReference>
<name>A0ABM2A5R5_AEDAL</name>
<dbReference type="InterPro" id="IPR013083">
    <property type="entry name" value="Znf_RING/FYVE/PHD"/>
</dbReference>
<evidence type="ECO:0000256" key="3">
    <source>
        <dbReference type="ARBA" id="ARBA00022833"/>
    </source>
</evidence>
<evidence type="ECO:0000256" key="4">
    <source>
        <dbReference type="PROSITE-ProRule" id="PRU00146"/>
    </source>
</evidence>
<dbReference type="Pfam" id="PF05380">
    <property type="entry name" value="Peptidase_A17"/>
    <property type="match status" value="1"/>
</dbReference>
<dbReference type="Proteomes" id="UP000069940">
    <property type="component" value="Unassembled WGS sequence"/>
</dbReference>
<feature type="compositionally biased region" description="Basic and acidic residues" evidence="6">
    <location>
        <begin position="872"/>
        <end position="881"/>
    </location>
</feature>
<dbReference type="PANTHER" id="PTHR47331">
    <property type="entry name" value="PHD-TYPE DOMAIN-CONTAINING PROTEIN"/>
    <property type="match status" value="1"/>
</dbReference>
<feature type="coiled-coil region" evidence="5">
    <location>
        <begin position="127"/>
        <end position="167"/>
    </location>
</feature>
<dbReference type="PROSITE" id="PS01359">
    <property type="entry name" value="ZF_PHD_1"/>
    <property type="match status" value="1"/>
</dbReference>
<feature type="region of interest" description="Disordered" evidence="6">
    <location>
        <begin position="843"/>
        <end position="894"/>
    </location>
</feature>
<evidence type="ECO:0000256" key="2">
    <source>
        <dbReference type="ARBA" id="ARBA00022771"/>
    </source>
</evidence>
<feature type="region of interest" description="Disordered" evidence="6">
    <location>
        <begin position="435"/>
        <end position="465"/>
    </location>
</feature>
<dbReference type="SUPFAM" id="SSF57903">
    <property type="entry name" value="FYVE/PHD zinc finger"/>
    <property type="match status" value="1"/>
</dbReference>
<keyword evidence="10" id="KW-1185">Reference proteome</keyword>
<dbReference type="InterPro" id="IPR036397">
    <property type="entry name" value="RNaseH_sf"/>
</dbReference>
<feature type="domain" description="PHD-type" evidence="7">
    <location>
        <begin position="52"/>
        <end position="103"/>
    </location>
</feature>
<keyword evidence="3" id="KW-0862">Zinc</keyword>
<evidence type="ECO:0000256" key="1">
    <source>
        <dbReference type="ARBA" id="ARBA00022723"/>
    </source>
</evidence>
<proteinExistence type="predicted"/>
<dbReference type="InterPro" id="IPR012337">
    <property type="entry name" value="RNaseH-like_sf"/>
</dbReference>
<evidence type="ECO:0008006" key="11">
    <source>
        <dbReference type="Google" id="ProtNLM"/>
    </source>
</evidence>
<keyword evidence="2 4" id="KW-0863">Zinc-finger</keyword>
<feature type="compositionally biased region" description="Basic and acidic residues" evidence="6">
    <location>
        <begin position="2320"/>
        <end position="2330"/>
    </location>
</feature>
<accession>A0ABM2A5R5</accession>
<dbReference type="Pfam" id="PF00628">
    <property type="entry name" value="PHD"/>
    <property type="match status" value="1"/>
</dbReference>
<organism evidence="9 10">
    <name type="scientific">Aedes albopictus</name>
    <name type="common">Asian tiger mosquito</name>
    <name type="synonym">Stegomyia albopicta</name>
    <dbReference type="NCBI Taxonomy" id="7160"/>
    <lineage>
        <taxon>Eukaryota</taxon>
        <taxon>Metazoa</taxon>
        <taxon>Ecdysozoa</taxon>
        <taxon>Arthropoda</taxon>
        <taxon>Hexapoda</taxon>
        <taxon>Insecta</taxon>
        <taxon>Pterygota</taxon>
        <taxon>Neoptera</taxon>
        <taxon>Endopterygota</taxon>
        <taxon>Diptera</taxon>
        <taxon>Nematocera</taxon>
        <taxon>Culicoidea</taxon>
        <taxon>Culicidae</taxon>
        <taxon>Culicinae</taxon>
        <taxon>Aedini</taxon>
        <taxon>Aedes</taxon>
        <taxon>Stegomyia</taxon>
    </lineage>
</organism>
<reference evidence="10" key="1">
    <citation type="journal article" date="2015" name="Proc. Natl. Acad. Sci. U.S.A.">
        <title>Genome sequence of the Asian Tiger mosquito, Aedes albopictus, reveals insights into its biology, genetics, and evolution.</title>
        <authorList>
            <person name="Chen X.G."/>
            <person name="Jiang X."/>
            <person name="Gu J."/>
            <person name="Xu M."/>
            <person name="Wu Y."/>
            <person name="Deng Y."/>
            <person name="Zhang C."/>
            <person name="Bonizzoni M."/>
            <person name="Dermauw W."/>
            <person name="Vontas J."/>
            <person name="Armbruster P."/>
            <person name="Huang X."/>
            <person name="Yang Y."/>
            <person name="Zhang H."/>
            <person name="He W."/>
            <person name="Peng H."/>
            <person name="Liu Y."/>
            <person name="Wu K."/>
            <person name="Chen J."/>
            <person name="Lirakis M."/>
            <person name="Topalis P."/>
            <person name="Van Leeuwen T."/>
            <person name="Hall A.B."/>
            <person name="Jiang X."/>
            <person name="Thorpe C."/>
            <person name="Mueller R.L."/>
            <person name="Sun C."/>
            <person name="Waterhouse R.M."/>
            <person name="Yan G."/>
            <person name="Tu Z.J."/>
            <person name="Fang X."/>
            <person name="James A.A."/>
        </authorList>
    </citation>
    <scope>NUCLEOTIDE SEQUENCE [LARGE SCALE GENOMIC DNA]</scope>
    <source>
        <strain evidence="10">Foshan</strain>
    </source>
</reference>
<dbReference type="RefSeq" id="XP_062715682.1">
    <property type="nucleotide sequence ID" value="XM_062859698.1"/>
</dbReference>
<dbReference type="PROSITE" id="PS50016">
    <property type="entry name" value="ZF_PHD_2"/>
    <property type="match status" value="1"/>
</dbReference>
<dbReference type="InterPro" id="IPR001584">
    <property type="entry name" value="Integrase_cat-core"/>
</dbReference>
<dbReference type="InterPro" id="IPR005312">
    <property type="entry name" value="DUF1759"/>
</dbReference>